<evidence type="ECO:0000259" key="1">
    <source>
        <dbReference type="Pfam" id="PF07883"/>
    </source>
</evidence>
<proteinExistence type="predicted"/>
<keyword evidence="3" id="KW-1185">Reference proteome</keyword>
<comment type="caution">
    <text evidence="2">The sequence shown here is derived from an EMBL/GenBank/DDBJ whole genome shotgun (WGS) entry which is preliminary data.</text>
</comment>
<dbReference type="SUPFAM" id="SSF51182">
    <property type="entry name" value="RmlC-like cupins"/>
    <property type="match status" value="1"/>
</dbReference>
<protein>
    <recommendedName>
        <fullName evidence="1">Cupin type-2 domain-containing protein</fullName>
    </recommendedName>
</protein>
<accession>A0A1V9E9H8</accession>
<evidence type="ECO:0000313" key="3">
    <source>
        <dbReference type="Proteomes" id="UP000192610"/>
    </source>
</evidence>
<dbReference type="RefSeq" id="WP_081203187.1">
    <property type="nucleotide sequence ID" value="NZ_FOCZ01000005.1"/>
</dbReference>
<name>A0A1V9E9H8_9BACT</name>
<sequence length="151" mass="16375">MNNSYWLFEGFLTILADEKSTDGRYDLIEGVFPPGIETPLHLHNRYSEVLYVQEGEFTVYMENGTHVLKAGEHVFIPVGAPHAVVNTSTGFSKALAVASPSGFAELIRSVGIAGKQSDGQKQPNDMGAFMQFSEKIGDVFLGPPGSRPAVK</sequence>
<dbReference type="Pfam" id="PF07883">
    <property type="entry name" value="Cupin_2"/>
    <property type="match status" value="1"/>
</dbReference>
<organism evidence="2 3">
    <name type="scientific">Niastella yeongjuensis</name>
    <dbReference type="NCBI Taxonomy" id="354355"/>
    <lineage>
        <taxon>Bacteria</taxon>
        <taxon>Pseudomonadati</taxon>
        <taxon>Bacteroidota</taxon>
        <taxon>Chitinophagia</taxon>
        <taxon>Chitinophagales</taxon>
        <taxon>Chitinophagaceae</taxon>
        <taxon>Niastella</taxon>
    </lineage>
</organism>
<dbReference type="Proteomes" id="UP000192610">
    <property type="component" value="Unassembled WGS sequence"/>
</dbReference>
<dbReference type="STRING" id="354355.SAMN05660816_02959"/>
<feature type="domain" description="Cupin type-2" evidence="1">
    <location>
        <begin position="31"/>
        <end position="92"/>
    </location>
</feature>
<dbReference type="OrthoDB" id="72027at2"/>
<dbReference type="InterPro" id="IPR053146">
    <property type="entry name" value="QDO-like"/>
</dbReference>
<reference evidence="3" key="1">
    <citation type="submission" date="2016-04" db="EMBL/GenBank/DDBJ databases">
        <authorList>
            <person name="Chen L."/>
            <person name="Zhuang W."/>
            <person name="Wang G."/>
        </authorList>
    </citation>
    <scope>NUCLEOTIDE SEQUENCE [LARGE SCALE GENOMIC DNA]</scope>
    <source>
        <strain evidence="3">17621</strain>
    </source>
</reference>
<dbReference type="PANTHER" id="PTHR36440">
    <property type="entry name" value="PUTATIVE (AFU_ORTHOLOGUE AFUA_8G07350)-RELATED"/>
    <property type="match status" value="1"/>
</dbReference>
<evidence type="ECO:0000313" key="2">
    <source>
        <dbReference type="EMBL" id="OQP42773.1"/>
    </source>
</evidence>
<dbReference type="InterPro" id="IPR011051">
    <property type="entry name" value="RmlC_Cupin_sf"/>
</dbReference>
<dbReference type="Gene3D" id="2.60.120.10">
    <property type="entry name" value="Jelly Rolls"/>
    <property type="match status" value="1"/>
</dbReference>
<dbReference type="InterPro" id="IPR014710">
    <property type="entry name" value="RmlC-like_jellyroll"/>
</dbReference>
<dbReference type="EMBL" id="LVXG01000056">
    <property type="protein sequence ID" value="OQP42773.1"/>
    <property type="molecule type" value="Genomic_DNA"/>
</dbReference>
<dbReference type="InterPro" id="IPR013096">
    <property type="entry name" value="Cupin_2"/>
</dbReference>
<dbReference type="PANTHER" id="PTHR36440:SF1">
    <property type="entry name" value="PUTATIVE (AFU_ORTHOLOGUE AFUA_8G07350)-RELATED"/>
    <property type="match status" value="1"/>
</dbReference>
<dbReference type="AlphaFoldDB" id="A0A1V9E9H8"/>
<gene>
    <name evidence="2" type="ORF">A4H97_11455</name>
</gene>